<organism evidence="2 3">
    <name type="scientific">Candidatus Dormiibacter inghamiae</name>
    <dbReference type="NCBI Taxonomy" id="3127013"/>
    <lineage>
        <taxon>Bacteria</taxon>
        <taxon>Bacillati</taxon>
        <taxon>Candidatus Dormiibacterota</taxon>
        <taxon>Candidatus Dormibacteria</taxon>
        <taxon>Candidatus Dormibacterales</taxon>
        <taxon>Candidatus Dormibacteraceae</taxon>
        <taxon>Candidatus Dormiibacter</taxon>
    </lineage>
</organism>
<dbReference type="Proteomes" id="UP000620075">
    <property type="component" value="Unassembled WGS sequence"/>
</dbReference>
<reference evidence="2 3" key="1">
    <citation type="submission" date="2020-10" db="EMBL/GenBank/DDBJ databases">
        <title>Ca. Dormibacterota MAGs.</title>
        <authorList>
            <person name="Montgomery K."/>
        </authorList>
    </citation>
    <scope>NUCLEOTIDE SEQUENCE [LARGE SCALE GENOMIC DNA]</scope>
    <source>
        <strain evidence="2">SC8811_S16_3</strain>
    </source>
</reference>
<comment type="caution">
    <text evidence="2">The sequence shown here is derived from an EMBL/GenBank/DDBJ whole genome shotgun (WGS) entry which is preliminary data.</text>
</comment>
<dbReference type="RefSeq" id="WP_338177282.1">
    <property type="nucleotide sequence ID" value="NZ_JAEKNQ010000021.1"/>
</dbReference>
<gene>
    <name evidence="2" type="ORF">JF888_05435</name>
</gene>
<accession>A0A934KD60</accession>
<dbReference type="Gene3D" id="2.60.120.10">
    <property type="entry name" value="Jelly Rolls"/>
    <property type="match status" value="1"/>
</dbReference>
<dbReference type="InterPro" id="IPR014710">
    <property type="entry name" value="RmlC-like_jellyroll"/>
</dbReference>
<feature type="domain" description="Cupin type-2" evidence="1">
    <location>
        <begin position="25"/>
        <end position="75"/>
    </location>
</feature>
<dbReference type="InterPro" id="IPR013096">
    <property type="entry name" value="Cupin_2"/>
</dbReference>
<dbReference type="AlphaFoldDB" id="A0A934KD60"/>
<sequence length="94" mass="10366">MSSLSELTAKLETEAERCYSWSNGPGDVYAEHTHPYTKVLYCVEGAIDFVLPERVLHLAAGDRMELPAGTLHSARVGPAGCVCVEGRRRTMDRE</sequence>
<evidence type="ECO:0000313" key="2">
    <source>
        <dbReference type="EMBL" id="MBJ7602620.1"/>
    </source>
</evidence>
<evidence type="ECO:0000259" key="1">
    <source>
        <dbReference type="Pfam" id="PF07883"/>
    </source>
</evidence>
<proteinExistence type="predicted"/>
<evidence type="ECO:0000313" key="3">
    <source>
        <dbReference type="Proteomes" id="UP000620075"/>
    </source>
</evidence>
<name>A0A934KD60_9BACT</name>
<protein>
    <submittedName>
        <fullName evidence="2">Cupin domain-containing protein</fullName>
    </submittedName>
</protein>
<dbReference type="Pfam" id="PF07883">
    <property type="entry name" value="Cupin_2"/>
    <property type="match status" value="1"/>
</dbReference>
<dbReference type="EMBL" id="JAEKNQ010000021">
    <property type="protein sequence ID" value="MBJ7602620.1"/>
    <property type="molecule type" value="Genomic_DNA"/>
</dbReference>
<dbReference type="InterPro" id="IPR011051">
    <property type="entry name" value="RmlC_Cupin_sf"/>
</dbReference>
<dbReference type="SUPFAM" id="SSF51182">
    <property type="entry name" value="RmlC-like cupins"/>
    <property type="match status" value="1"/>
</dbReference>